<evidence type="ECO:0000313" key="3">
    <source>
        <dbReference type="EMBL" id="PWU48801.1"/>
    </source>
</evidence>
<comment type="similarity">
    <text evidence="1">Belongs to the UPF0065 (bug) family.</text>
</comment>
<organism evidence="3 4">
    <name type="scientific">Micromonospora globispora</name>
    <dbReference type="NCBI Taxonomy" id="1450148"/>
    <lineage>
        <taxon>Bacteria</taxon>
        <taxon>Bacillati</taxon>
        <taxon>Actinomycetota</taxon>
        <taxon>Actinomycetes</taxon>
        <taxon>Micromonosporales</taxon>
        <taxon>Micromonosporaceae</taxon>
        <taxon>Micromonospora</taxon>
    </lineage>
</organism>
<keyword evidence="4" id="KW-1185">Reference proteome</keyword>
<dbReference type="CDD" id="cd07012">
    <property type="entry name" value="PBP2_Bug_TTT"/>
    <property type="match status" value="1"/>
</dbReference>
<dbReference type="RefSeq" id="WP_109944551.1">
    <property type="nucleotide sequence ID" value="NZ_QGGF01000335.1"/>
</dbReference>
<dbReference type="Pfam" id="PF03401">
    <property type="entry name" value="TctC"/>
    <property type="match status" value="1"/>
</dbReference>
<protein>
    <submittedName>
        <fullName evidence="3">Tripartite tricarboxylate transporter substrate binding protein</fullName>
    </submittedName>
</protein>
<dbReference type="PIRSF" id="PIRSF017082">
    <property type="entry name" value="YflP"/>
    <property type="match status" value="1"/>
</dbReference>
<dbReference type="Proteomes" id="UP000245683">
    <property type="component" value="Unassembled WGS sequence"/>
</dbReference>
<dbReference type="PANTHER" id="PTHR42928:SF1">
    <property type="entry name" value="BLR4371 PROTEIN"/>
    <property type="match status" value="1"/>
</dbReference>
<name>A0A317K6M5_9ACTN</name>
<dbReference type="Gene3D" id="3.40.190.150">
    <property type="entry name" value="Bordetella uptake gene, domain 1"/>
    <property type="match status" value="1"/>
</dbReference>
<evidence type="ECO:0000256" key="2">
    <source>
        <dbReference type="SAM" id="SignalP"/>
    </source>
</evidence>
<feature type="chain" id="PRO_5043163693" evidence="2">
    <location>
        <begin position="28"/>
        <end position="327"/>
    </location>
</feature>
<dbReference type="InterPro" id="IPR042100">
    <property type="entry name" value="Bug_dom1"/>
</dbReference>
<keyword evidence="2" id="KW-0732">Signal</keyword>
<dbReference type="Gene3D" id="3.40.190.10">
    <property type="entry name" value="Periplasmic binding protein-like II"/>
    <property type="match status" value="1"/>
</dbReference>
<reference evidence="4" key="1">
    <citation type="submission" date="2018-05" db="EMBL/GenBank/DDBJ databases">
        <title>Micromonospora globispora sp. nov. and Micromonospora rugosa sp. nov., isolated from marine sediment.</title>
        <authorList>
            <person name="Carro L."/>
            <person name="Aysel V."/>
            <person name="Cetin D."/>
            <person name="Igual J.M."/>
            <person name="Klenk H.-P."/>
            <person name="Trujillo M.E."/>
            <person name="Sahin N."/>
        </authorList>
    </citation>
    <scope>NUCLEOTIDE SEQUENCE [LARGE SCALE GENOMIC DNA]</scope>
    <source>
        <strain evidence="4">S2904</strain>
    </source>
</reference>
<comment type="caution">
    <text evidence="3">The sequence shown here is derived from an EMBL/GenBank/DDBJ whole genome shotgun (WGS) entry which is preliminary data.</text>
</comment>
<dbReference type="EMBL" id="QGSV01000151">
    <property type="protein sequence ID" value="PWU48801.1"/>
    <property type="molecule type" value="Genomic_DNA"/>
</dbReference>
<proteinExistence type="inferred from homology"/>
<dbReference type="InterPro" id="IPR005064">
    <property type="entry name" value="BUG"/>
</dbReference>
<dbReference type="AlphaFoldDB" id="A0A317K6M5"/>
<dbReference type="OrthoDB" id="9780943at2"/>
<dbReference type="PANTHER" id="PTHR42928">
    <property type="entry name" value="TRICARBOXYLATE-BINDING PROTEIN"/>
    <property type="match status" value="1"/>
</dbReference>
<sequence length="327" mass="34170">MKRNNVLLTAVAAASVLLLTACGTANGQTSAGGDAATFKPKGNVTMVVPFGAGGGSDNSGRSIAAGLEAAVPGLKINTENRDGGSGAVGYSYFLSKTGDPNYLLPSETALLALPLNTKVGFDYTKFTPIMKVGDDFTLAVVPTGSPWKTCADAVNASKAGRVVAGVSGATSLDNVVFTLTEQATGAKFDRVPFESGEELLAALLGNQIQVASLNPGEVVEQLKAGKLRALCAFAEKRYEYPELKDIPTAKEQGVDVAYAQFRGLIAPGGISDGARTFWIDASKKFVESDKAQQYIASNYLQPNALFGDDFTAYLNENNDMLSKALGK</sequence>
<feature type="signal peptide" evidence="2">
    <location>
        <begin position="1"/>
        <end position="27"/>
    </location>
</feature>
<gene>
    <name evidence="3" type="ORF">DLJ46_10975</name>
</gene>
<evidence type="ECO:0000313" key="4">
    <source>
        <dbReference type="Proteomes" id="UP000245683"/>
    </source>
</evidence>
<accession>A0A317K6M5</accession>
<evidence type="ECO:0000256" key="1">
    <source>
        <dbReference type="ARBA" id="ARBA00006987"/>
    </source>
</evidence>
<dbReference type="SUPFAM" id="SSF53850">
    <property type="entry name" value="Periplasmic binding protein-like II"/>
    <property type="match status" value="1"/>
</dbReference>
<dbReference type="PROSITE" id="PS51257">
    <property type="entry name" value="PROKAR_LIPOPROTEIN"/>
    <property type="match status" value="1"/>
</dbReference>